<evidence type="ECO:0000313" key="2">
    <source>
        <dbReference type="EMBL" id="CCG42378.1"/>
    </source>
</evidence>
<keyword evidence="3" id="KW-1185">Reference proteome</keyword>
<protein>
    <submittedName>
        <fullName evidence="2">Uncharacterized protein</fullName>
    </submittedName>
</protein>
<reference evidence="2 3" key="1">
    <citation type="journal article" date="2012" name="J. Bacteriol.">
        <title>Draft Genome Sequence of the Purple Photosynthetic Bacterium Phaeospirillum molischianum DSM120, a Particularly Versatile Bacterium.</title>
        <authorList>
            <person name="Duquesne K."/>
            <person name="Prima V."/>
            <person name="Ji B."/>
            <person name="Rouy Z."/>
            <person name="Medigue C."/>
            <person name="Talla E."/>
            <person name="Sturgis J.N."/>
        </authorList>
    </citation>
    <scope>NUCLEOTIDE SEQUENCE [LARGE SCALE GENOMIC DNA]</scope>
    <source>
        <strain evidence="3">DSM120</strain>
    </source>
</reference>
<proteinExistence type="predicted"/>
<name>H8FVJ0_MAGML</name>
<dbReference type="STRING" id="1150626.PHAMO_380046"/>
<accession>H8FVJ0</accession>
<evidence type="ECO:0000256" key="1">
    <source>
        <dbReference type="SAM" id="MobiDB-lite"/>
    </source>
</evidence>
<organism evidence="2 3">
    <name type="scientific">Magnetospirillum molischianum DSM 120</name>
    <dbReference type="NCBI Taxonomy" id="1150626"/>
    <lineage>
        <taxon>Bacteria</taxon>
        <taxon>Pseudomonadati</taxon>
        <taxon>Pseudomonadota</taxon>
        <taxon>Alphaproteobacteria</taxon>
        <taxon>Rhodospirillales</taxon>
        <taxon>Rhodospirillaceae</taxon>
        <taxon>Magnetospirillum</taxon>
    </lineage>
</organism>
<comment type="caution">
    <text evidence="2">The sequence shown here is derived from an EMBL/GenBank/DDBJ whole genome shotgun (WGS) entry which is preliminary data.</text>
</comment>
<dbReference type="Proteomes" id="UP000004169">
    <property type="component" value="Unassembled WGS sequence"/>
</dbReference>
<dbReference type="EMBL" id="CAHP01000032">
    <property type="protein sequence ID" value="CCG42378.1"/>
    <property type="molecule type" value="Genomic_DNA"/>
</dbReference>
<feature type="region of interest" description="Disordered" evidence="1">
    <location>
        <begin position="1"/>
        <end position="38"/>
    </location>
</feature>
<dbReference type="AlphaFoldDB" id="H8FVJ0"/>
<feature type="compositionally biased region" description="Basic and acidic residues" evidence="1">
    <location>
        <begin position="17"/>
        <end position="28"/>
    </location>
</feature>
<sequence>MHHLGELGRRSASAAEPKGKPPDSHRSGPQEMVLGRVAQRESIRFTREGSQVQSLSRPPFPSDAVAMHPIVHHVWRTIL</sequence>
<gene>
    <name evidence="2" type="ORF">PHAMO_380046</name>
</gene>
<evidence type="ECO:0000313" key="3">
    <source>
        <dbReference type="Proteomes" id="UP000004169"/>
    </source>
</evidence>